<dbReference type="Proteomes" id="UP000036700">
    <property type="component" value="Chromosome"/>
</dbReference>
<dbReference type="InterPro" id="IPR006665">
    <property type="entry name" value="OmpA-like"/>
</dbReference>
<evidence type="ECO:0000256" key="8">
    <source>
        <dbReference type="HAMAP-Rule" id="MF_02204"/>
    </source>
</evidence>
<dbReference type="GO" id="GO:0051301">
    <property type="term" value="P:cell division"/>
    <property type="evidence" value="ECO:0007669"/>
    <property type="project" value="UniProtKB-UniRule"/>
</dbReference>
<comment type="subunit">
    <text evidence="8">The Tol-Pal system is composed of five core proteins: the inner membrane proteins TolA, TolQ and TolR, the periplasmic protein TolB and the outer membrane protein Pal. They form a network linking the inner and outer membranes and the peptidoglycan layer.</text>
</comment>
<dbReference type="PROSITE" id="PS51257">
    <property type="entry name" value="PROKAR_LIPOPROTEIN"/>
    <property type="match status" value="1"/>
</dbReference>
<feature type="chain" id="PRO_5002553736" description="Peptidoglycan-associated lipoprotein" evidence="10">
    <location>
        <begin position="19"/>
        <end position="179"/>
    </location>
</feature>
<name>A0A0G3EWN6_9BURK</name>
<evidence type="ECO:0000256" key="5">
    <source>
        <dbReference type="ARBA" id="ARBA00023237"/>
    </source>
</evidence>
<comment type="subcellular location">
    <subcellularLocation>
        <location evidence="8">Cell outer membrane</location>
        <topology evidence="8">Lipid-anchor</topology>
    </subcellularLocation>
</comment>
<keyword evidence="3 8" id="KW-0472">Membrane</keyword>
<keyword evidence="6 8" id="KW-0449">Lipoprotein</keyword>
<dbReference type="CDD" id="cd07185">
    <property type="entry name" value="OmpA_C-like"/>
    <property type="match status" value="1"/>
</dbReference>
<dbReference type="InterPro" id="IPR036737">
    <property type="entry name" value="OmpA-like_sf"/>
</dbReference>
<keyword evidence="4 8" id="KW-0564">Palmitate</keyword>
<feature type="compositionally biased region" description="Polar residues" evidence="9">
    <location>
        <begin position="52"/>
        <end position="67"/>
    </location>
</feature>
<dbReference type="RefSeq" id="WP_047216382.1">
    <property type="nucleotide sequence ID" value="NZ_CP011568.3"/>
</dbReference>
<feature type="signal peptide" evidence="10">
    <location>
        <begin position="1"/>
        <end position="18"/>
    </location>
</feature>
<evidence type="ECO:0000256" key="3">
    <source>
        <dbReference type="ARBA" id="ARBA00023136"/>
    </source>
</evidence>
<dbReference type="PROSITE" id="PS51123">
    <property type="entry name" value="OMPA_2"/>
    <property type="match status" value="1"/>
</dbReference>
<dbReference type="OrthoDB" id="9809164at2"/>
<evidence type="ECO:0000256" key="7">
    <source>
        <dbReference type="ARBA" id="ARBA00023306"/>
    </source>
</evidence>
<evidence type="ECO:0000256" key="9">
    <source>
        <dbReference type="SAM" id="MobiDB-lite"/>
    </source>
</evidence>
<organism evidence="12 13">
    <name type="scientific">Pandoraea thiooxydans</name>
    <dbReference type="NCBI Taxonomy" id="445709"/>
    <lineage>
        <taxon>Bacteria</taxon>
        <taxon>Pseudomonadati</taxon>
        <taxon>Pseudomonadota</taxon>
        <taxon>Betaproteobacteria</taxon>
        <taxon>Burkholderiales</taxon>
        <taxon>Burkholderiaceae</taxon>
        <taxon>Pandoraea</taxon>
    </lineage>
</organism>
<dbReference type="GO" id="GO:0009279">
    <property type="term" value="C:cell outer membrane"/>
    <property type="evidence" value="ECO:0007669"/>
    <property type="project" value="UniProtKB-SubCell"/>
</dbReference>
<keyword evidence="1 8" id="KW-0132">Cell division</keyword>
<evidence type="ECO:0000256" key="6">
    <source>
        <dbReference type="ARBA" id="ARBA00023288"/>
    </source>
</evidence>
<evidence type="ECO:0000313" key="12">
    <source>
        <dbReference type="EMBL" id="AKJ70404.1"/>
    </source>
</evidence>
<accession>A0A0G3EWN6</accession>
<dbReference type="PRINTS" id="PR01021">
    <property type="entry name" value="OMPADOMAIN"/>
</dbReference>
<feature type="domain" description="OmpA-like" evidence="11">
    <location>
        <begin position="65"/>
        <end position="179"/>
    </location>
</feature>
<dbReference type="InterPro" id="IPR050330">
    <property type="entry name" value="Bact_OuterMem_StrucFunc"/>
</dbReference>
<dbReference type="Gene3D" id="3.30.1330.60">
    <property type="entry name" value="OmpA-like domain"/>
    <property type="match status" value="1"/>
</dbReference>
<dbReference type="InterPro" id="IPR039001">
    <property type="entry name" value="Pal"/>
</dbReference>
<dbReference type="STRING" id="445709.ABW99_05940"/>
<keyword evidence="13" id="KW-1185">Reference proteome</keyword>
<keyword evidence="2 8" id="KW-0732">Signal</keyword>
<dbReference type="HAMAP" id="MF_02204">
    <property type="entry name" value="Pal"/>
    <property type="match status" value="1"/>
</dbReference>
<proteinExistence type="inferred from homology"/>
<evidence type="ECO:0000256" key="4">
    <source>
        <dbReference type="ARBA" id="ARBA00023139"/>
    </source>
</evidence>
<evidence type="ECO:0000259" key="11">
    <source>
        <dbReference type="PROSITE" id="PS51123"/>
    </source>
</evidence>
<dbReference type="KEGG" id="ptx:ABW99_05940"/>
<gene>
    <name evidence="8" type="primary">pal</name>
    <name evidence="12" type="ORF">ABW99_05940</name>
</gene>
<dbReference type="PANTHER" id="PTHR30329">
    <property type="entry name" value="STATOR ELEMENT OF FLAGELLAR MOTOR COMPLEX"/>
    <property type="match status" value="1"/>
</dbReference>
<keyword evidence="7 8" id="KW-0131">Cell cycle</keyword>
<dbReference type="NCBIfam" id="TIGR02802">
    <property type="entry name" value="Pal_lipo"/>
    <property type="match status" value="1"/>
</dbReference>
<keyword evidence="5 8" id="KW-0998">Cell outer membrane</keyword>
<sequence>MHNAFRNFLVIASITLLAACSSGNKTEPAPITSAGNGSGNGTSQSQGVAPGTTETSTLNSADNLNNPNSPLAKRSIYFDFDSSTVKPEFQGLLEAHAKYLIAHPQQHILIQGNTDERGTSEYNLALGEKRSEAVLKYLALLGVPNNQMEAVSLGKEQPRALGHDEAAWAENRRADIVYK</sequence>
<comment type="function">
    <text evidence="8">Part of the Tol-Pal system, which plays a role in outer membrane invagination during cell division and is important for maintaining outer membrane integrity.</text>
</comment>
<reference evidence="13" key="1">
    <citation type="submission" date="2015-06" db="EMBL/GenBank/DDBJ databases">
        <authorList>
            <person name="Lim Y.L."/>
            <person name="Ee R."/>
            <person name="Yong D."/>
            <person name="How K.Y."/>
            <person name="Yin W.F."/>
            <person name="Chan K.G."/>
        </authorList>
    </citation>
    <scope>NUCLEOTIDE SEQUENCE [LARGE SCALE GENOMIC DNA]</scope>
    <source>
        <strain evidence="13">DSM 25325</strain>
    </source>
</reference>
<dbReference type="InterPro" id="IPR014169">
    <property type="entry name" value="Pal_lipo_C"/>
</dbReference>
<dbReference type="AlphaFoldDB" id="A0A0G3EWN6"/>
<dbReference type="PANTHER" id="PTHR30329:SF21">
    <property type="entry name" value="LIPOPROTEIN YIAD-RELATED"/>
    <property type="match status" value="1"/>
</dbReference>
<dbReference type="Pfam" id="PF00691">
    <property type="entry name" value="OmpA"/>
    <property type="match status" value="1"/>
</dbReference>
<comment type="similarity">
    <text evidence="8">Belongs to the Pal lipoprotein family.</text>
</comment>
<feature type="region of interest" description="Disordered" evidence="9">
    <location>
        <begin position="25"/>
        <end position="67"/>
    </location>
</feature>
<dbReference type="InterPro" id="IPR006664">
    <property type="entry name" value="OMP_bac"/>
</dbReference>
<evidence type="ECO:0000256" key="1">
    <source>
        <dbReference type="ARBA" id="ARBA00022618"/>
    </source>
</evidence>
<evidence type="ECO:0000256" key="2">
    <source>
        <dbReference type="ARBA" id="ARBA00022729"/>
    </source>
</evidence>
<dbReference type="SUPFAM" id="SSF103088">
    <property type="entry name" value="OmpA-like"/>
    <property type="match status" value="1"/>
</dbReference>
<evidence type="ECO:0000256" key="10">
    <source>
        <dbReference type="SAM" id="SignalP"/>
    </source>
</evidence>
<dbReference type="PATRIC" id="fig|445709.3.peg.1277"/>
<dbReference type="EMBL" id="CP011568">
    <property type="protein sequence ID" value="AKJ70404.1"/>
    <property type="molecule type" value="Genomic_DNA"/>
</dbReference>
<evidence type="ECO:0000313" key="13">
    <source>
        <dbReference type="Proteomes" id="UP000036700"/>
    </source>
</evidence>
<protein>
    <recommendedName>
        <fullName evidence="8">Peptidoglycan-associated lipoprotein</fullName>
        <shortName evidence="8">PAL</shortName>
    </recommendedName>
</protein>